<organism evidence="7 8">
    <name type="scientific">Conexibacter stalactiti</name>
    <dbReference type="NCBI Taxonomy" id="1940611"/>
    <lineage>
        <taxon>Bacteria</taxon>
        <taxon>Bacillati</taxon>
        <taxon>Actinomycetota</taxon>
        <taxon>Thermoleophilia</taxon>
        <taxon>Solirubrobacterales</taxon>
        <taxon>Conexibacteraceae</taxon>
        <taxon>Conexibacter</taxon>
    </lineage>
</organism>
<name>A0ABU4HMY2_9ACTN</name>
<feature type="transmembrane region" description="Helical" evidence="5">
    <location>
        <begin position="225"/>
        <end position="248"/>
    </location>
</feature>
<evidence type="ECO:0000256" key="2">
    <source>
        <dbReference type="ARBA" id="ARBA00022692"/>
    </source>
</evidence>
<proteinExistence type="predicted"/>
<keyword evidence="4 5" id="KW-0472">Membrane</keyword>
<feature type="transmembrane region" description="Helical" evidence="5">
    <location>
        <begin position="291"/>
        <end position="311"/>
    </location>
</feature>
<dbReference type="PROSITE" id="PS50850">
    <property type="entry name" value="MFS"/>
    <property type="match status" value="1"/>
</dbReference>
<evidence type="ECO:0000256" key="4">
    <source>
        <dbReference type="ARBA" id="ARBA00023136"/>
    </source>
</evidence>
<dbReference type="PANTHER" id="PTHR43826">
    <property type="entry name" value="GLUCOSE-6-PHOSPHATE EXCHANGER SLC37A4"/>
    <property type="match status" value="1"/>
</dbReference>
<reference evidence="8" key="1">
    <citation type="submission" date="2023-07" db="EMBL/GenBank/DDBJ databases">
        <title>Conexibacter stalactiti sp. nov., isolated from stalactites in a lava cave and emended description of the genus Conexibacter.</title>
        <authorList>
            <person name="Lee S.D."/>
        </authorList>
    </citation>
    <scope>NUCLEOTIDE SEQUENCE [LARGE SCALE GENOMIC DNA]</scope>
    <source>
        <strain evidence="8">KCTC 39840</strain>
    </source>
</reference>
<dbReference type="InterPro" id="IPR036259">
    <property type="entry name" value="MFS_trans_sf"/>
</dbReference>
<feature type="transmembrane region" description="Helical" evidence="5">
    <location>
        <begin position="351"/>
        <end position="374"/>
    </location>
</feature>
<keyword evidence="8" id="KW-1185">Reference proteome</keyword>
<dbReference type="Proteomes" id="UP001284601">
    <property type="component" value="Unassembled WGS sequence"/>
</dbReference>
<feature type="transmembrane region" description="Helical" evidence="5">
    <location>
        <begin position="260"/>
        <end position="279"/>
    </location>
</feature>
<feature type="transmembrane region" description="Helical" evidence="5">
    <location>
        <begin position="386"/>
        <end position="405"/>
    </location>
</feature>
<feature type="transmembrane region" description="Helical" evidence="5">
    <location>
        <begin position="12"/>
        <end position="31"/>
    </location>
</feature>
<keyword evidence="2 5" id="KW-0812">Transmembrane</keyword>
<keyword evidence="3 5" id="KW-1133">Transmembrane helix</keyword>
<dbReference type="PANTHER" id="PTHR43826:SF3">
    <property type="entry name" value="GLUCOSE-6-PHOSPHATE EXCHANGER SLC37A4"/>
    <property type="match status" value="1"/>
</dbReference>
<feature type="transmembrane region" description="Helical" evidence="5">
    <location>
        <begin position="317"/>
        <end position="339"/>
    </location>
</feature>
<evidence type="ECO:0000256" key="5">
    <source>
        <dbReference type="SAM" id="Phobius"/>
    </source>
</evidence>
<dbReference type="Pfam" id="PF07690">
    <property type="entry name" value="MFS_1"/>
    <property type="match status" value="1"/>
</dbReference>
<evidence type="ECO:0000256" key="3">
    <source>
        <dbReference type="ARBA" id="ARBA00022989"/>
    </source>
</evidence>
<protein>
    <submittedName>
        <fullName evidence="7">MFS transporter</fullName>
    </submittedName>
</protein>
<feature type="transmembrane region" description="Helical" evidence="5">
    <location>
        <begin position="82"/>
        <end position="101"/>
    </location>
</feature>
<sequence>MQAVDELRATPRAWWIWGLGASFYFAAVFHRMALGVAGLRAEERLHFDHEVLASFTALQFAIYLAMQIPAGLAADRIGPRRTLAAGLLAIATGELVFAVAQSVPPAIAGRALIGFGDAIILINVLRLTQSWFPSRMGSLLAALTGVVGALGQLLGTIPLQAALDGPGWTATFATSSIVTLLLAALALIAIRDRPPGVPAPRRHDHAPIAATLKAAWARPGTRHGFWAHLALMAPFQVVSALWGAPFLIEGQQFDDHTAAAYLLICSAGFAVAGPLLGLIADRGLRAQNRTLLAMNALVVALWAAILGWPAGDAVPRALLVAGFALTGAGAAGGMVAFALGRRENPPEAGGAAVAIVNCGGFSAGIVALLIAGLLLGGDGTPSADRFRVALAPMALLSAIAFVRCIQLSRQRERIAAADATKAAARTAAANAPAPAA</sequence>
<dbReference type="SUPFAM" id="SSF103473">
    <property type="entry name" value="MFS general substrate transporter"/>
    <property type="match status" value="1"/>
</dbReference>
<gene>
    <name evidence="7" type="ORF">R7226_09845</name>
</gene>
<dbReference type="InterPro" id="IPR020846">
    <property type="entry name" value="MFS_dom"/>
</dbReference>
<evidence type="ECO:0000313" key="8">
    <source>
        <dbReference type="Proteomes" id="UP001284601"/>
    </source>
</evidence>
<feature type="transmembrane region" description="Helical" evidence="5">
    <location>
        <begin position="167"/>
        <end position="190"/>
    </location>
</feature>
<evidence type="ECO:0000256" key="1">
    <source>
        <dbReference type="ARBA" id="ARBA00004651"/>
    </source>
</evidence>
<dbReference type="InterPro" id="IPR011701">
    <property type="entry name" value="MFS"/>
</dbReference>
<dbReference type="RefSeq" id="WP_318596932.1">
    <property type="nucleotide sequence ID" value="NZ_JAWSTH010000020.1"/>
</dbReference>
<feature type="transmembrane region" description="Helical" evidence="5">
    <location>
        <begin position="139"/>
        <end position="161"/>
    </location>
</feature>
<evidence type="ECO:0000259" key="6">
    <source>
        <dbReference type="PROSITE" id="PS50850"/>
    </source>
</evidence>
<accession>A0ABU4HMY2</accession>
<dbReference type="InterPro" id="IPR051337">
    <property type="entry name" value="OPA_Antiporter"/>
</dbReference>
<feature type="transmembrane region" description="Helical" evidence="5">
    <location>
        <begin position="51"/>
        <end position="70"/>
    </location>
</feature>
<dbReference type="CDD" id="cd06174">
    <property type="entry name" value="MFS"/>
    <property type="match status" value="1"/>
</dbReference>
<comment type="subcellular location">
    <subcellularLocation>
        <location evidence="1">Cell membrane</location>
        <topology evidence="1">Multi-pass membrane protein</topology>
    </subcellularLocation>
</comment>
<comment type="caution">
    <text evidence="7">The sequence shown here is derived from an EMBL/GenBank/DDBJ whole genome shotgun (WGS) entry which is preliminary data.</text>
</comment>
<feature type="domain" description="Major facilitator superfamily (MFS) profile" evidence="6">
    <location>
        <begin position="16"/>
        <end position="412"/>
    </location>
</feature>
<dbReference type="Gene3D" id="1.20.1250.20">
    <property type="entry name" value="MFS general substrate transporter like domains"/>
    <property type="match status" value="2"/>
</dbReference>
<evidence type="ECO:0000313" key="7">
    <source>
        <dbReference type="EMBL" id="MDW5594639.1"/>
    </source>
</evidence>
<dbReference type="EMBL" id="JAWSTH010000020">
    <property type="protein sequence ID" value="MDW5594639.1"/>
    <property type="molecule type" value="Genomic_DNA"/>
</dbReference>
<feature type="transmembrane region" description="Helical" evidence="5">
    <location>
        <begin position="107"/>
        <end position="127"/>
    </location>
</feature>